<evidence type="ECO:0000313" key="7">
    <source>
        <dbReference type="Proteomes" id="UP000318288"/>
    </source>
</evidence>
<evidence type="ECO:0000256" key="2">
    <source>
        <dbReference type="ARBA" id="ARBA00022618"/>
    </source>
</evidence>
<evidence type="ECO:0000256" key="4">
    <source>
        <dbReference type="ARBA" id="ARBA00023306"/>
    </source>
</evidence>
<keyword evidence="3" id="KW-0159">Chromosome partition</keyword>
<dbReference type="OrthoDB" id="258422at2"/>
<gene>
    <name evidence="6" type="ORF">Poly51_50360</name>
</gene>
<organism evidence="6 7">
    <name type="scientific">Rubripirellula tenax</name>
    <dbReference type="NCBI Taxonomy" id="2528015"/>
    <lineage>
        <taxon>Bacteria</taxon>
        <taxon>Pseudomonadati</taxon>
        <taxon>Planctomycetota</taxon>
        <taxon>Planctomycetia</taxon>
        <taxon>Pirellulales</taxon>
        <taxon>Pirellulaceae</taxon>
        <taxon>Rubripirellula</taxon>
    </lineage>
</organism>
<sequence length="247" mass="27312">MVGDDDPDEDLGELSLDDLGAAYARAAAQHDPEAFAPVASDESESELPDDGDDIVDDVQAFDNAPVEDEVATPEMIIEGALFVGDPDGKPISEHRLASLMRDVTPEEVIQIIDHLNQSYRLHDQALRIVGDDQGYRMTLAPEVESVRRSFMGKVREAKLSQTAIEVLALVAYQPGVTLQTVQDQRGRESASLLNQLVRRQLLRVERVKGADGGRAEPHYYPTERFLYLFGLESIDDLPQVEEGLREG</sequence>
<comment type="caution">
    <text evidence="6">The sequence shown here is derived from an EMBL/GenBank/DDBJ whole genome shotgun (WGS) entry which is preliminary data.</text>
</comment>
<keyword evidence="4" id="KW-0131">Cell cycle</keyword>
<evidence type="ECO:0008006" key="8">
    <source>
        <dbReference type="Google" id="ProtNLM"/>
    </source>
</evidence>
<dbReference type="PANTHER" id="PTHR34298:SF2">
    <property type="entry name" value="SEGREGATION AND CONDENSATION PROTEIN B"/>
    <property type="match status" value="1"/>
</dbReference>
<dbReference type="PANTHER" id="PTHR34298">
    <property type="entry name" value="SEGREGATION AND CONDENSATION PROTEIN B"/>
    <property type="match status" value="1"/>
</dbReference>
<dbReference type="Gene3D" id="1.10.10.10">
    <property type="entry name" value="Winged helix-like DNA-binding domain superfamily/Winged helix DNA-binding domain"/>
    <property type="match status" value="2"/>
</dbReference>
<keyword evidence="1" id="KW-0963">Cytoplasm</keyword>
<evidence type="ECO:0000313" key="6">
    <source>
        <dbReference type="EMBL" id="TWU47237.1"/>
    </source>
</evidence>
<protein>
    <recommendedName>
        <fullName evidence="8">Segregation and condensation protein B</fullName>
    </recommendedName>
</protein>
<keyword evidence="7" id="KW-1185">Reference proteome</keyword>
<feature type="compositionally biased region" description="Acidic residues" evidence="5">
    <location>
        <begin position="41"/>
        <end position="56"/>
    </location>
</feature>
<dbReference type="AlphaFoldDB" id="A0A5C6EGR9"/>
<dbReference type="EMBL" id="SJPW01000007">
    <property type="protein sequence ID" value="TWU47237.1"/>
    <property type="molecule type" value="Genomic_DNA"/>
</dbReference>
<dbReference type="GO" id="GO:0051301">
    <property type="term" value="P:cell division"/>
    <property type="evidence" value="ECO:0007669"/>
    <property type="project" value="UniProtKB-KW"/>
</dbReference>
<feature type="region of interest" description="Disordered" evidence="5">
    <location>
        <begin position="23"/>
        <end position="56"/>
    </location>
</feature>
<dbReference type="Pfam" id="PF04079">
    <property type="entry name" value="SMC_ScpB"/>
    <property type="match status" value="1"/>
</dbReference>
<name>A0A5C6EGR9_9BACT</name>
<proteinExistence type="predicted"/>
<dbReference type="GO" id="GO:0051304">
    <property type="term" value="P:chromosome separation"/>
    <property type="evidence" value="ECO:0007669"/>
    <property type="project" value="InterPro"/>
</dbReference>
<dbReference type="InterPro" id="IPR036390">
    <property type="entry name" value="WH_DNA-bd_sf"/>
</dbReference>
<reference evidence="6 7" key="1">
    <citation type="submission" date="2019-02" db="EMBL/GenBank/DDBJ databases">
        <title>Deep-cultivation of Planctomycetes and their phenomic and genomic characterization uncovers novel biology.</title>
        <authorList>
            <person name="Wiegand S."/>
            <person name="Jogler M."/>
            <person name="Boedeker C."/>
            <person name="Pinto D."/>
            <person name="Vollmers J."/>
            <person name="Rivas-Marin E."/>
            <person name="Kohn T."/>
            <person name="Peeters S.H."/>
            <person name="Heuer A."/>
            <person name="Rast P."/>
            <person name="Oberbeckmann S."/>
            <person name="Bunk B."/>
            <person name="Jeske O."/>
            <person name="Meyerdierks A."/>
            <person name="Storesund J.E."/>
            <person name="Kallscheuer N."/>
            <person name="Luecker S."/>
            <person name="Lage O.M."/>
            <person name="Pohl T."/>
            <person name="Merkel B.J."/>
            <person name="Hornburger P."/>
            <person name="Mueller R.-W."/>
            <person name="Bruemmer F."/>
            <person name="Labrenz M."/>
            <person name="Spormann A.M."/>
            <person name="Op Den Camp H."/>
            <person name="Overmann J."/>
            <person name="Amann R."/>
            <person name="Jetten M.S.M."/>
            <person name="Mascher T."/>
            <person name="Medema M.H."/>
            <person name="Devos D.P."/>
            <person name="Kaster A.-K."/>
            <person name="Ovreas L."/>
            <person name="Rohde M."/>
            <person name="Galperin M.Y."/>
            <person name="Jogler C."/>
        </authorList>
    </citation>
    <scope>NUCLEOTIDE SEQUENCE [LARGE SCALE GENOMIC DNA]</scope>
    <source>
        <strain evidence="6 7">Poly51</strain>
    </source>
</reference>
<dbReference type="SUPFAM" id="SSF46785">
    <property type="entry name" value="Winged helix' DNA-binding domain"/>
    <property type="match status" value="2"/>
</dbReference>
<dbReference type="InterPro" id="IPR036388">
    <property type="entry name" value="WH-like_DNA-bd_sf"/>
</dbReference>
<evidence type="ECO:0000256" key="1">
    <source>
        <dbReference type="ARBA" id="ARBA00022490"/>
    </source>
</evidence>
<keyword evidence="2" id="KW-0132">Cell division</keyword>
<evidence type="ECO:0000256" key="5">
    <source>
        <dbReference type="SAM" id="MobiDB-lite"/>
    </source>
</evidence>
<evidence type="ECO:0000256" key="3">
    <source>
        <dbReference type="ARBA" id="ARBA00022829"/>
    </source>
</evidence>
<dbReference type="Proteomes" id="UP000318288">
    <property type="component" value="Unassembled WGS sequence"/>
</dbReference>
<dbReference type="RefSeq" id="WP_146460900.1">
    <property type="nucleotide sequence ID" value="NZ_SJPW01000007.1"/>
</dbReference>
<accession>A0A5C6EGR9</accession>
<dbReference type="InterPro" id="IPR005234">
    <property type="entry name" value="ScpB_csome_segregation"/>
</dbReference>